<dbReference type="Gramene" id="KFK29446">
    <property type="protein sequence ID" value="KFK29446"/>
    <property type="gene ID" value="AALP_AA7G135400"/>
</dbReference>
<feature type="region of interest" description="Disordered" evidence="1">
    <location>
        <begin position="95"/>
        <end position="118"/>
    </location>
</feature>
<dbReference type="AlphaFoldDB" id="A0A087GHU4"/>
<feature type="compositionally biased region" description="Pro residues" evidence="1">
    <location>
        <begin position="9"/>
        <end position="20"/>
    </location>
</feature>
<dbReference type="EMBL" id="CM002875">
    <property type="protein sequence ID" value="KFK29446.1"/>
    <property type="molecule type" value="Genomic_DNA"/>
</dbReference>
<organism evidence="2 3">
    <name type="scientific">Arabis alpina</name>
    <name type="common">Alpine rock-cress</name>
    <dbReference type="NCBI Taxonomy" id="50452"/>
    <lineage>
        <taxon>Eukaryota</taxon>
        <taxon>Viridiplantae</taxon>
        <taxon>Streptophyta</taxon>
        <taxon>Embryophyta</taxon>
        <taxon>Tracheophyta</taxon>
        <taxon>Spermatophyta</taxon>
        <taxon>Magnoliopsida</taxon>
        <taxon>eudicotyledons</taxon>
        <taxon>Gunneridae</taxon>
        <taxon>Pentapetalae</taxon>
        <taxon>rosids</taxon>
        <taxon>malvids</taxon>
        <taxon>Brassicales</taxon>
        <taxon>Brassicaceae</taxon>
        <taxon>Arabideae</taxon>
        <taxon>Arabis</taxon>
    </lineage>
</organism>
<reference evidence="3" key="1">
    <citation type="journal article" date="2015" name="Nat. Plants">
        <title>Genome expansion of Arabis alpina linked with retrotransposition and reduced symmetric DNA methylation.</title>
        <authorList>
            <person name="Willing E.M."/>
            <person name="Rawat V."/>
            <person name="Mandakova T."/>
            <person name="Maumus F."/>
            <person name="James G.V."/>
            <person name="Nordstroem K.J."/>
            <person name="Becker C."/>
            <person name="Warthmann N."/>
            <person name="Chica C."/>
            <person name="Szarzynska B."/>
            <person name="Zytnicki M."/>
            <person name="Albani M.C."/>
            <person name="Kiefer C."/>
            <person name="Bergonzi S."/>
            <person name="Castaings L."/>
            <person name="Mateos J.L."/>
            <person name="Berns M.C."/>
            <person name="Bujdoso N."/>
            <person name="Piofczyk T."/>
            <person name="de Lorenzo L."/>
            <person name="Barrero-Sicilia C."/>
            <person name="Mateos I."/>
            <person name="Piednoel M."/>
            <person name="Hagmann J."/>
            <person name="Chen-Min-Tao R."/>
            <person name="Iglesias-Fernandez R."/>
            <person name="Schuster S.C."/>
            <person name="Alonso-Blanco C."/>
            <person name="Roudier F."/>
            <person name="Carbonero P."/>
            <person name="Paz-Ares J."/>
            <person name="Davis S.J."/>
            <person name="Pecinka A."/>
            <person name="Quesneville H."/>
            <person name="Colot V."/>
            <person name="Lysak M.A."/>
            <person name="Weigel D."/>
            <person name="Coupland G."/>
            <person name="Schneeberger K."/>
        </authorList>
    </citation>
    <scope>NUCLEOTIDE SEQUENCE [LARGE SCALE GENOMIC DNA]</scope>
    <source>
        <strain evidence="3">cv. Pajares</strain>
    </source>
</reference>
<accession>A0A087GHU4</accession>
<proteinExistence type="predicted"/>
<dbReference type="Proteomes" id="UP000029120">
    <property type="component" value="Chromosome 7"/>
</dbReference>
<name>A0A087GHU4_ARAAL</name>
<keyword evidence="3" id="KW-1185">Reference proteome</keyword>
<protein>
    <submittedName>
        <fullName evidence="2">Uncharacterized protein</fullName>
    </submittedName>
</protein>
<evidence type="ECO:0000256" key="1">
    <source>
        <dbReference type="SAM" id="MobiDB-lite"/>
    </source>
</evidence>
<feature type="region of interest" description="Disordered" evidence="1">
    <location>
        <begin position="1"/>
        <end position="20"/>
    </location>
</feature>
<feature type="compositionally biased region" description="Polar residues" evidence="1">
    <location>
        <begin position="102"/>
        <end position="115"/>
    </location>
</feature>
<gene>
    <name evidence="2" type="ordered locus">AALP_Aa7g135400</name>
</gene>
<evidence type="ECO:0000313" key="3">
    <source>
        <dbReference type="Proteomes" id="UP000029120"/>
    </source>
</evidence>
<dbReference type="OrthoDB" id="10600808at2759"/>
<sequence>MMDLVRSSPPLPPERADPPYPPAISTAISPSHSEYKAFLLLLSQPSHLHLNGTISRSSDCSRSLMWLSTECCSLRSLARDSASQCRAQSLMCPSPSPLPRSDINSPGSNNPSLAGQSLRLGKGMSLDSIPSFQPSLPTENRDFDHPPLVLHHLSGSLKLCLSHDIKTDSLHRSMLKLSSPPSYSEHPQPKANYRHSRPSSYEFFHGSRVSSELLLPAKG</sequence>
<feature type="region of interest" description="Disordered" evidence="1">
    <location>
        <begin position="176"/>
        <end position="198"/>
    </location>
</feature>
<evidence type="ECO:0000313" key="2">
    <source>
        <dbReference type="EMBL" id="KFK29446.1"/>
    </source>
</evidence>